<dbReference type="SUPFAM" id="SSF52540">
    <property type="entry name" value="P-loop containing nucleoside triphosphate hydrolases"/>
    <property type="match status" value="1"/>
</dbReference>
<organism evidence="4 5">
    <name type="scientific">Bacillus thermozeamaize</name>
    <dbReference type="NCBI Taxonomy" id="230954"/>
    <lineage>
        <taxon>Bacteria</taxon>
        <taxon>Bacillati</taxon>
        <taxon>Bacillota</taxon>
        <taxon>Bacilli</taxon>
        <taxon>Bacillales</taxon>
        <taxon>Bacillaceae</taxon>
        <taxon>Bacillus</taxon>
    </lineage>
</organism>
<evidence type="ECO:0000313" key="4">
    <source>
        <dbReference type="EMBL" id="OUM90819.1"/>
    </source>
</evidence>
<dbReference type="InterPro" id="IPR001650">
    <property type="entry name" value="Helicase_C-like"/>
</dbReference>
<feature type="region of interest" description="Disordered" evidence="2">
    <location>
        <begin position="1"/>
        <end position="20"/>
    </location>
</feature>
<dbReference type="GO" id="GO:0016787">
    <property type="term" value="F:hydrolase activity"/>
    <property type="evidence" value="ECO:0007669"/>
    <property type="project" value="UniProtKB-KW"/>
</dbReference>
<evidence type="ECO:0000256" key="1">
    <source>
        <dbReference type="ARBA" id="ARBA00022801"/>
    </source>
</evidence>
<dbReference type="CDD" id="cd18793">
    <property type="entry name" value="SF2_C_SNF"/>
    <property type="match status" value="1"/>
</dbReference>
<comment type="caution">
    <text evidence="4">The sequence shown here is derived from an EMBL/GenBank/DDBJ whole genome shotgun (WGS) entry which is preliminary data.</text>
</comment>
<feature type="domain" description="Helicase C-terminal" evidence="3">
    <location>
        <begin position="1"/>
        <end position="127"/>
    </location>
</feature>
<dbReference type="PROSITE" id="PS51194">
    <property type="entry name" value="HELICASE_CTER"/>
    <property type="match status" value="1"/>
</dbReference>
<name>A0A1Y3Q2P6_9BACI</name>
<sequence length="160" mass="17999">MLAINEDRRHPPTGRGTILGGIDREEWHKAQEAFLHDPGVQVLVATDTAGEGINLQRAHLMMNDDLPWNRSRIERCFGHIHRTGQPVRFSEVHANGNDTGGKARSDILKWGQESNCAHLAALEEERGYPRNGHRSVRGDPFHHDAFQDLKADYIPIQSAL</sequence>
<keyword evidence="1" id="KW-0378">Hydrolase</keyword>
<proteinExistence type="predicted"/>
<feature type="compositionally biased region" description="Basic and acidic residues" evidence="2">
    <location>
        <begin position="1"/>
        <end position="10"/>
    </location>
</feature>
<accession>A0A1Y3Q2P6</accession>
<dbReference type="Pfam" id="PF00271">
    <property type="entry name" value="Helicase_C"/>
    <property type="match status" value="1"/>
</dbReference>
<dbReference type="Gene3D" id="3.40.50.300">
    <property type="entry name" value="P-loop containing nucleotide triphosphate hydrolases"/>
    <property type="match status" value="1"/>
</dbReference>
<dbReference type="InterPro" id="IPR027417">
    <property type="entry name" value="P-loop_NTPase"/>
</dbReference>
<evidence type="ECO:0000259" key="3">
    <source>
        <dbReference type="PROSITE" id="PS51194"/>
    </source>
</evidence>
<dbReference type="AlphaFoldDB" id="A0A1Y3Q2P6"/>
<reference evidence="5" key="1">
    <citation type="submission" date="2016-06" db="EMBL/GenBank/DDBJ databases">
        <authorList>
            <person name="Nascimento L."/>
            <person name="Pereira R.V."/>
            <person name="Martins L.F."/>
            <person name="Quaggio R.B."/>
            <person name="Silva A.M."/>
            <person name="Setubal J.C."/>
        </authorList>
    </citation>
    <scope>NUCLEOTIDE SEQUENCE [LARGE SCALE GENOMIC DNA]</scope>
</reference>
<protein>
    <recommendedName>
        <fullName evidence="3">Helicase C-terminal domain-containing protein</fullName>
    </recommendedName>
</protein>
<dbReference type="SMART" id="SM00490">
    <property type="entry name" value="HELICc"/>
    <property type="match status" value="1"/>
</dbReference>
<gene>
    <name evidence="4" type="ORF">BAA01_07535</name>
</gene>
<evidence type="ECO:0000313" key="5">
    <source>
        <dbReference type="Proteomes" id="UP000196475"/>
    </source>
</evidence>
<dbReference type="EMBL" id="LZRT01000010">
    <property type="protein sequence ID" value="OUM90819.1"/>
    <property type="molecule type" value="Genomic_DNA"/>
</dbReference>
<dbReference type="InterPro" id="IPR049730">
    <property type="entry name" value="SNF2/RAD54-like_C"/>
</dbReference>
<evidence type="ECO:0000256" key="2">
    <source>
        <dbReference type="SAM" id="MobiDB-lite"/>
    </source>
</evidence>
<dbReference type="Proteomes" id="UP000196475">
    <property type="component" value="Unassembled WGS sequence"/>
</dbReference>